<dbReference type="EMBL" id="QASA01000001">
    <property type="protein sequence ID" value="RDC63937.1"/>
    <property type="molecule type" value="Genomic_DNA"/>
</dbReference>
<dbReference type="AlphaFoldDB" id="A0A369QL10"/>
<name>A0A369QL10_9BACT</name>
<evidence type="ECO:0000313" key="2">
    <source>
        <dbReference type="Proteomes" id="UP000253919"/>
    </source>
</evidence>
<evidence type="ECO:0008006" key="3">
    <source>
        <dbReference type="Google" id="ProtNLM"/>
    </source>
</evidence>
<protein>
    <recommendedName>
        <fullName evidence="3">Viral A-type inclusion protein</fullName>
    </recommendedName>
</protein>
<sequence length="135" mass="15790">MVMKHYAFSLIFLISFFSCSLSEKEKLKQLEEQVLTQHDAVMSQMDKINQRQRKLKAYLQKADSTHMDTKLIQNQITDLRKADAAMMNWMHQYKNPADLSPENASIYLEDQLFKINQVKKQVTSALANTEKNTFK</sequence>
<gene>
    <name evidence="1" type="ORF">AHMF7616_02546</name>
</gene>
<keyword evidence="2" id="KW-1185">Reference proteome</keyword>
<accession>A0A369QL10</accession>
<proteinExistence type="predicted"/>
<comment type="caution">
    <text evidence="1">The sequence shown here is derived from an EMBL/GenBank/DDBJ whole genome shotgun (WGS) entry which is preliminary data.</text>
</comment>
<dbReference type="Proteomes" id="UP000253919">
    <property type="component" value="Unassembled WGS sequence"/>
</dbReference>
<dbReference type="PROSITE" id="PS51257">
    <property type="entry name" value="PROKAR_LIPOPROTEIN"/>
    <property type="match status" value="1"/>
</dbReference>
<organism evidence="1 2">
    <name type="scientific">Adhaeribacter pallidiroseus</name>
    <dbReference type="NCBI Taxonomy" id="2072847"/>
    <lineage>
        <taxon>Bacteria</taxon>
        <taxon>Pseudomonadati</taxon>
        <taxon>Bacteroidota</taxon>
        <taxon>Cytophagia</taxon>
        <taxon>Cytophagales</taxon>
        <taxon>Hymenobacteraceae</taxon>
        <taxon>Adhaeribacter</taxon>
    </lineage>
</organism>
<evidence type="ECO:0000313" key="1">
    <source>
        <dbReference type="EMBL" id="RDC63937.1"/>
    </source>
</evidence>
<reference evidence="1 2" key="1">
    <citation type="submission" date="2018-04" db="EMBL/GenBank/DDBJ databases">
        <title>Adhaeribacter sp. HMF7616 genome sequencing and assembly.</title>
        <authorList>
            <person name="Kang H."/>
            <person name="Kang J."/>
            <person name="Cha I."/>
            <person name="Kim H."/>
            <person name="Joh K."/>
        </authorList>
    </citation>
    <scope>NUCLEOTIDE SEQUENCE [LARGE SCALE GENOMIC DNA]</scope>
    <source>
        <strain evidence="1 2">HMF7616</strain>
    </source>
</reference>